<organism evidence="2 3">
    <name type="scientific">Nocardia tengchongensis</name>
    <dbReference type="NCBI Taxonomy" id="2055889"/>
    <lineage>
        <taxon>Bacteria</taxon>
        <taxon>Bacillati</taxon>
        <taxon>Actinomycetota</taxon>
        <taxon>Actinomycetes</taxon>
        <taxon>Mycobacteriales</taxon>
        <taxon>Nocardiaceae</taxon>
        <taxon>Nocardia</taxon>
    </lineage>
</organism>
<keyword evidence="3" id="KW-1185">Reference proteome</keyword>
<feature type="region of interest" description="Disordered" evidence="1">
    <location>
        <begin position="15"/>
        <end position="44"/>
    </location>
</feature>
<name>A0ABX8CQR8_9NOCA</name>
<reference evidence="2 3" key="1">
    <citation type="submission" date="2021-04" db="EMBL/GenBank/DDBJ databases">
        <title>Nocardia tengchongensis.</title>
        <authorList>
            <person name="Zhuang k."/>
            <person name="Ran Y."/>
            <person name="Li W."/>
        </authorList>
    </citation>
    <scope>NUCLEOTIDE SEQUENCE [LARGE SCALE GENOMIC DNA]</scope>
    <source>
        <strain evidence="2 3">CFH S0057</strain>
    </source>
</reference>
<protein>
    <submittedName>
        <fullName evidence="2">Uncharacterized protein</fullName>
    </submittedName>
</protein>
<dbReference type="Proteomes" id="UP000683310">
    <property type="component" value="Chromosome"/>
</dbReference>
<sequence length="70" mass="7715">MNLRSLLHLDTKTVPLLPAAEPEGSGIGADSADPAEPPGRPGLKVDRELEERLERLLTPTEMDLIQHHRI</sequence>
<evidence type="ECO:0000256" key="1">
    <source>
        <dbReference type="SAM" id="MobiDB-lite"/>
    </source>
</evidence>
<proteinExistence type="predicted"/>
<dbReference type="EMBL" id="CP074371">
    <property type="protein sequence ID" value="QVI22265.1"/>
    <property type="molecule type" value="Genomic_DNA"/>
</dbReference>
<dbReference type="GeneID" id="300994199"/>
<gene>
    <name evidence="2" type="ORF">KHQ06_03935</name>
</gene>
<evidence type="ECO:0000313" key="3">
    <source>
        <dbReference type="Proteomes" id="UP000683310"/>
    </source>
</evidence>
<accession>A0ABX8CQR8</accession>
<evidence type="ECO:0000313" key="2">
    <source>
        <dbReference type="EMBL" id="QVI22265.1"/>
    </source>
</evidence>
<dbReference type="RefSeq" id="WP_213558348.1">
    <property type="nucleotide sequence ID" value="NZ_JBFAJM010000014.1"/>
</dbReference>